<dbReference type="RefSeq" id="XP_009853521.1">
    <property type="nucleotide sequence ID" value="XM_009855219.1"/>
</dbReference>
<organism evidence="2 3">
    <name type="scientific">Neurospora tetrasperma (strain FGSC 2508 / ATCC MYA-4615 / P0657)</name>
    <dbReference type="NCBI Taxonomy" id="510951"/>
    <lineage>
        <taxon>Eukaryota</taxon>
        <taxon>Fungi</taxon>
        <taxon>Dikarya</taxon>
        <taxon>Ascomycota</taxon>
        <taxon>Pezizomycotina</taxon>
        <taxon>Sordariomycetes</taxon>
        <taxon>Sordariomycetidae</taxon>
        <taxon>Sordariales</taxon>
        <taxon>Sordariaceae</taxon>
        <taxon>Neurospora</taxon>
    </lineage>
</organism>
<evidence type="ECO:0000256" key="1">
    <source>
        <dbReference type="SAM" id="MobiDB-lite"/>
    </source>
</evidence>
<dbReference type="KEGG" id="nte:NEUTE1DRAFT117884"/>
<name>F8MUP7_NEUT8</name>
<dbReference type="EMBL" id="GL891306">
    <property type="protein sequence ID" value="EGO55729.1"/>
    <property type="molecule type" value="Genomic_DNA"/>
</dbReference>
<gene>
    <name evidence="2" type="ORF">NEUTE1DRAFT_117884</name>
</gene>
<accession>F8MUP7</accession>
<reference evidence="3" key="1">
    <citation type="journal article" date="2011" name="Genetics">
        <title>Massive changes in genome architecture accompany the transition to self-fertility in the filamentous fungus Neurospora tetrasperma.</title>
        <authorList>
            <person name="Ellison C.E."/>
            <person name="Stajich J.E."/>
            <person name="Jacobson D.J."/>
            <person name="Natvig D.O."/>
            <person name="Lapidus A."/>
            <person name="Foster B."/>
            <person name="Aerts A."/>
            <person name="Riley R."/>
            <person name="Lindquist E.A."/>
            <person name="Grigoriev I.V."/>
            <person name="Taylor J.W."/>
        </authorList>
    </citation>
    <scope>NUCLEOTIDE SEQUENCE [LARGE SCALE GENOMIC DNA]</scope>
    <source>
        <strain evidence="3">FGSC 2508 / P0657</strain>
    </source>
</reference>
<proteinExistence type="predicted"/>
<protein>
    <submittedName>
        <fullName evidence="2">Uncharacterized protein</fullName>
    </submittedName>
</protein>
<evidence type="ECO:0000313" key="3">
    <source>
        <dbReference type="Proteomes" id="UP000008065"/>
    </source>
</evidence>
<dbReference type="Proteomes" id="UP000008065">
    <property type="component" value="Unassembled WGS sequence"/>
</dbReference>
<dbReference type="GeneID" id="20823414"/>
<dbReference type="HOGENOM" id="CLU_2868212_0_0_1"/>
<feature type="compositionally biased region" description="Basic and acidic residues" evidence="1">
    <location>
        <begin position="29"/>
        <end position="47"/>
    </location>
</feature>
<dbReference type="VEuPathDB" id="FungiDB:NEUTE1DRAFT_117884"/>
<feature type="region of interest" description="Disordered" evidence="1">
    <location>
        <begin position="23"/>
        <end position="47"/>
    </location>
</feature>
<sequence length="64" mass="7365">MCQKDATSNTILTCRRHHGSISSATFHIGRQEDEMRQQQEAGKKTDHRYPSLSFSPWGIYLLTL</sequence>
<dbReference type="AlphaFoldDB" id="F8MUP7"/>
<keyword evidence="3" id="KW-1185">Reference proteome</keyword>
<evidence type="ECO:0000313" key="2">
    <source>
        <dbReference type="EMBL" id="EGO55729.1"/>
    </source>
</evidence>